<proteinExistence type="predicted"/>
<name>X1SWJ4_9ZZZZ</name>
<evidence type="ECO:0008006" key="2">
    <source>
        <dbReference type="Google" id="ProtNLM"/>
    </source>
</evidence>
<gene>
    <name evidence="1" type="ORF">S12H4_17143</name>
</gene>
<reference evidence="1" key="1">
    <citation type="journal article" date="2014" name="Front. Microbiol.">
        <title>High frequency of phylogenetically diverse reductive dehalogenase-homologous genes in deep subseafloor sedimentary metagenomes.</title>
        <authorList>
            <person name="Kawai M."/>
            <person name="Futagami T."/>
            <person name="Toyoda A."/>
            <person name="Takaki Y."/>
            <person name="Nishi S."/>
            <person name="Hori S."/>
            <person name="Arai W."/>
            <person name="Tsubouchi T."/>
            <person name="Morono Y."/>
            <person name="Uchiyama I."/>
            <person name="Ito T."/>
            <person name="Fujiyama A."/>
            <person name="Inagaki F."/>
            <person name="Takami H."/>
        </authorList>
    </citation>
    <scope>NUCLEOTIDE SEQUENCE</scope>
    <source>
        <strain evidence="1">Expedition CK06-06</strain>
    </source>
</reference>
<organism evidence="1">
    <name type="scientific">marine sediment metagenome</name>
    <dbReference type="NCBI Taxonomy" id="412755"/>
    <lineage>
        <taxon>unclassified sequences</taxon>
        <taxon>metagenomes</taxon>
        <taxon>ecological metagenomes</taxon>
    </lineage>
</organism>
<accession>X1SWJ4</accession>
<protein>
    <recommendedName>
        <fullName evidence="2">Recombinase domain-containing protein</fullName>
    </recommendedName>
</protein>
<evidence type="ECO:0000313" key="1">
    <source>
        <dbReference type="EMBL" id="GAI83476.1"/>
    </source>
</evidence>
<dbReference type="AlphaFoldDB" id="X1SWJ4"/>
<comment type="caution">
    <text evidence="1">The sequence shown here is derived from an EMBL/GenBank/DDBJ whole genome shotgun (WGS) entry which is preliminary data.</text>
</comment>
<sequence length="92" mass="10725">MVRGMLENPAYKGMAGYGRRRVGEMRPRLRAKRGAKEQPRRAYSLYKVPDGWKEKHLDSSEAENIQAEHETDRLSFFRRKQSLLGEADCKDL</sequence>
<dbReference type="EMBL" id="BARW01008349">
    <property type="protein sequence ID" value="GAI83476.1"/>
    <property type="molecule type" value="Genomic_DNA"/>
</dbReference>